<feature type="region of interest" description="Disordered" evidence="1">
    <location>
        <begin position="1"/>
        <end position="55"/>
    </location>
</feature>
<gene>
    <name evidence="2" type="ORF">Bca52824_066914</name>
</gene>
<feature type="region of interest" description="Disordered" evidence="1">
    <location>
        <begin position="77"/>
        <end position="196"/>
    </location>
</feature>
<organism evidence="2 3">
    <name type="scientific">Brassica carinata</name>
    <name type="common">Ethiopian mustard</name>
    <name type="synonym">Abyssinian cabbage</name>
    <dbReference type="NCBI Taxonomy" id="52824"/>
    <lineage>
        <taxon>Eukaryota</taxon>
        <taxon>Viridiplantae</taxon>
        <taxon>Streptophyta</taxon>
        <taxon>Embryophyta</taxon>
        <taxon>Tracheophyta</taxon>
        <taxon>Spermatophyta</taxon>
        <taxon>Magnoliopsida</taxon>
        <taxon>eudicotyledons</taxon>
        <taxon>Gunneridae</taxon>
        <taxon>Pentapetalae</taxon>
        <taxon>rosids</taxon>
        <taxon>malvids</taxon>
        <taxon>Brassicales</taxon>
        <taxon>Brassicaceae</taxon>
        <taxon>Brassiceae</taxon>
        <taxon>Brassica</taxon>
    </lineage>
</organism>
<accession>A0A8X7QL26</accession>
<dbReference type="Proteomes" id="UP000886595">
    <property type="component" value="Unassembled WGS sequence"/>
</dbReference>
<feature type="region of interest" description="Disordered" evidence="1">
    <location>
        <begin position="262"/>
        <end position="289"/>
    </location>
</feature>
<evidence type="ECO:0000256" key="1">
    <source>
        <dbReference type="SAM" id="MobiDB-lite"/>
    </source>
</evidence>
<reference evidence="2 3" key="1">
    <citation type="submission" date="2020-02" db="EMBL/GenBank/DDBJ databases">
        <authorList>
            <person name="Ma Q."/>
            <person name="Huang Y."/>
            <person name="Song X."/>
            <person name="Pei D."/>
        </authorList>
    </citation>
    <scope>NUCLEOTIDE SEQUENCE [LARGE SCALE GENOMIC DNA]</scope>
    <source>
        <strain evidence="2">Sxm20200214</strain>
        <tissue evidence="2">Leaf</tissue>
    </source>
</reference>
<dbReference type="OrthoDB" id="1110071at2759"/>
<sequence length="289" mass="33201">MKKITKKLSSKYVKLHKSRLRQEGSMKSEDGGELFQENHTPENEESNETKETPKVTKIIESMHRKLMLKDKANKKFIHVDDQEQSQMSERVVRNSGRDSKDDQLEGSAKNMNRSDMDQPEGSVRNSHMDHLEDLIRGRDRMDHAEGSIKKSARDRVDQLEESSINGQKSQVENVTPKTSGQVDQSEESTKNPSDFASKKDYLDWIEYVEGSSNHCFDRSENHEKPYRKNDMDHDQISVVISEGSIEGNNDEILLLKSSKYRKMKSEDSKGYKKGKGSKVKDSLRSQMVD</sequence>
<feature type="compositionally biased region" description="Basic and acidic residues" evidence="1">
    <location>
        <begin position="39"/>
        <end position="54"/>
    </location>
</feature>
<feature type="compositionally biased region" description="Basic and acidic residues" evidence="1">
    <location>
        <begin position="90"/>
        <end position="103"/>
    </location>
</feature>
<proteinExistence type="predicted"/>
<evidence type="ECO:0000313" key="3">
    <source>
        <dbReference type="Proteomes" id="UP000886595"/>
    </source>
</evidence>
<feature type="compositionally biased region" description="Basic residues" evidence="1">
    <location>
        <begin position="1"/>
        <end position="19"/>
    </location>
</feature>
<protein>
    <submittedName>
        <fullName evidence="2">Uncharacterized protein</fullName>
    </submittedName>
</protein>
<feature type="compositionally biased region" description="Polar residues" evidence="1">
    <location>
        <begin position="161"/>
        <end position="183"/>
    </location>
</feature>
<feature type="compositionally biased region" description="Basic and acidic residues" evidence="1">
    <location>
        <begin position="20"/>
        <end position="30"/>
    </location>
</feature>
<dbReference type="EMBL" id="JAAMPC010000013">
    <property type="protein sequence ID" value="KAG2272359.1"/>
    <property type="molecule type" value="Genomic_DNA"/>
</dbReference>
<keyword evidence="3" id="KW-1185">Reference proteome</keyword>
<feature type="compositionally biased region" description="Basic and acidic residues" evidence="1">
    <location>
        <begin position="126"/>
        <end position="158"/>
    </location>
</feature>
<dbReference type="AlphaFoldDB" id="A0A8X7QL26"/>
<name>A0A8X7QL26_BRACI</name>
<comment type="caution">
    <text evidence="2">The sequence shown here is derived from an EMBL/GenBank/DDBJ whole genome shotgun (WGS) entry which is preliminary data.</text>
</comment>
<evidence type="ECO:0000313" key="2">
    <source>
        <dbReference type="EMBL" id="KAG2272359.1"/>
    </source>
</evidence>